<feature type="domain" description="NET" evidence="2">
    <location>
        <begin position="29"/>
        <end position="82"/>
    </location>
</feature>
<dbReference type="SUPFAM" id="SSF52047">
    <property type="entry name" value="RNI-like"/>
    <property type="match status" value="1"/>
</dbReference>
<protein>
    <recommendedName>
        <fullName evidence="2">NET domain-containing protein</fullName>
    </recommendedName>
</protein>
<evidence type="ECO:0000313" key="3">
    <source>
        <dbReference type="EMBL" id="GJN89677.1"/>
    </source>
</evidence>
<evidence type="ECO:0000259" key="2">
    <source>
        <dbReference type="Pfam" id="PF17035"/>
    </source>
</evidence>
<dbReference type="Gene3D" id="3.80.10.10">
    <property type="entry name" value="Ribonuclease Inhibitor"/>
    <property type="match status" value="1"/>
</dbReference>
<dbReference type="Proteomes" id="UP001342314">
    <property type="component" value="Unassembled WGS sequence"/>
</dbReference>
<gene>
    <name evidence="3" type="ORF">Rhopal_002664-T1</name>
</gene>
<dbReference type="AlphaFoldDB" id="A0AAV5GKV5"/>
<dbReference type="EMBL" id="BQKY01000005">
    <property type="protein sequence ID" value="GJN89677.1"/>
    <property type="molecule type" value="Genomic_DNA"/>
</dbReference>
<accession>A0AAV5GKV5</accession>
<dbReference type="InterPro" id="IPR032675">
    <property type="entry name" value="LRR_dom_sf"/>
</dbReference>
<name>A0AAV5GKV5_9BASI</name>
<organism evidence="3 4">
    <name type="scientific">Rhodotorula paludigena</name>
    <dbReference type="NCBI Taxonomy" id="86838"/>
    <lineage>
        <taxon>Eukaryota</taxon>
        <taxon>Fungi</taxon>
        <taxon>Dikarya</taxon>
        <taxon>Basidiomycota</taxon>
        <taxon>Pucciniomycotina</taxon>
        <taxon>Microbotryomycetes</taxon>
        <taxon>Sporidiobolales</taxon>
        <taxon>Sporidiobolaceae</taxon>
        <taxon>Rhodotorula</taxon>
    </lineage>
</organism>
<proteinExistence type="predicted"/>
<evidence type="ECO:0000313" key="4">
    <source>
        <dbReference type="Proteomes" id="UP001342314"/>
    </source>
</evidence>
<feature type="region of interest" description="Disordered" evidence="1">
    <location>
        <begin position="103"/>
        <end position="127"/>
    </location>
</feature>
<comment type="caution">
    <text evidence="3">The sequence shown here is derived from an EMBL/GenBank/DDBJ whole genome shotgun (WGS) entry which is preliminary data.</text>
</comment>
<sequence>MRAKPTCDAPDTEAVPTPALEASHTELCRRLAAHLLTLSSENLSAAAEILGRASPDLAWDGQVTVDIGALDAATVQHLYNHVFPSLKADQVHHALIAPPEYENEVEGTNETGTSTLPSAPKPPPATTFSSLPPELLGQIWSHLEHDSAGKRHVCRSLVPFVRRNAFRAVQLTSWRLIRRFDAVLHPVTPKGIRRLRRTTKDDRPLHELVHELSIWPIEFVADYCEHDDETQAARRILASCSRVRELTLSGSGLIRVLLPSHRGQIRLPLLEKLTLDELDGEYVSLWDAACFSRLCRFPALRTLEVLIEWEWDEEDSDYLATPKRAGRVSQIEHLSLYAGDSLATPAAANFISRFTQLRSLCLTLRGLADLGSFLQACPTTLERLSIAIDDDWNDNIDDPDEHLQLDADLARFSRLTHLSLGERTFSPSSELLPILAAHVPALEELAFGPGTHSLVAAKLAAYLAPPPGTPRALRRPPGALRRVVLDSFDARVGIVPSEQGLEMELDGVAVESFRIRDHWALAPWTLAFSLADARELVRVADAVGVALEGTLREAIQVEDLREREEKYLQERRDDVLLVLRSLFGDDEDGE</sequence>
<evidence type="ECO:0000256" key="1">
    <source>
        <dbReference type="SAM" id="MobiDB-lite"/>
    </source>
</evidence>
<dbReference type="InterPro" id="IPR027353">
    <property type="entry name" value="NET_dom"/>
</dbReference>
<keyword evidence="4" id="KW-1185">Reference proteome</keyword>
<dbReference type="Pfam" id="PF17035">
    <property type="entry name" value="BET"/>
    <property type="match status" value="1"/>
</dbReference>
<reference evidence="3 4" key="1">
    <citation type="submission" date="2021-12" db="EMBL/GenBank/DDBJ databases">
        <title>High titer production of polyol ester of fatty acids by Rhodotorula paludigena BS15 towards product separation-free biomass refinery.</title>
        <authorList>
            <person name="Mano J."/>
            <person name="Ono H."/>
            <person name="Tanaka T."/>
            <person name="Naito K."/>
            <person name="Sushida H."/>
            <person name="Ike M."/>
            <person name="Tokuyasu K."/>
            <person name="Kitaoka M."/>
        </authorList>
    </citation>
    <scope>NUCLEOTIDE SEQUENCE [LARGE SCALE GENOMIC DNA]</scope>
    <source>
        <strain evidence="3 4">BS15</strain>
    </source>
</reference>